<dbReference type="GO" id="GO:0007165">
    <property type="term" value="P:signal transduction"/>
    <property type="evidence" value="ECO:0007669"/>
    <property type="project" value="UniProtKB-KW"/>
</dbReference>
<dbReference type="CDD" id="cd11386">
    <property type="entry name" value="MCP_signal"/>
    <property type="match status" value="1"/>
</dbReference>
<dbReference type="FunFam" id="1.10.287.950:FF:000001">
    <property type="entry name" value="Methyl-accepting chemotaxis sensory transducer"/>
    <property type="match status" value="1"/>
</dbReference>
<dbReference type="Pfam" id="PF02743">
    <property type="entry name" value="dCache_1"/>
    <property type="match status" value="1"/>
</dbReference>
<dbReference type="GO" id="GO:0004888">
    <property type="term" value="F:transmembrane signaling receptor activity"/>
    <property type="evidence" value="ECO:0007669"/>
    <property type="project" value="TreeGrafter"/>
</dbReference>
<feature type="domain" description="HAMP" evidence="11">
    <location>
        <begin position="295"/>
        <end position="349"/>
    </location>
</feature>
<dbReference type="PROSITE" id="PS50111">
    <property type="entry name" value="CHEMOTAXIS_TRANSDUC_2"/>
    <property type="match status" value="1"/>
</dbReference>
<dbReference type="SUPFAM" id="SSF58104">
    <property type="entry name" value="Methyl-accepting chemotaxis protein (MCP) signaling domain"/>
    <property type="match status" value="1"/>
</dbReference>
<comment type="subcellular location">
    <subcellularLocation>
        <location evidence="1">Cell membrane</location>
        <topology evidence="1">Multi-pass membrane protein</topology>
    </subcellularLocation>
</comment>
<dbReference type="Gene3D" id="1.10.287.950">
    <property type="entry name" value="Methyl-accepting chemotaxis protein"/>
    <property type="match status" value="1"/>
</dbReference>
<accession>A0A5E4UNN2</accession>
<dbReference type="PANTHER" id="PTHR43531:SF16">
    <property type="entry name" value="METHYL-ACCEPTING CHEMOTAXIS PROTEIN II"/>
    <property type="match status" value="1"/>
</dbReference>
<dbReference type="CDD" id="cd06225">
    <property type="entry name" value="HAMP"/>
    <property type="match status" value="1"/>
</dbReference>
<dbReference type="AlphaFoldDB" id="A0A5E4UNN2"/>
<dbReference type="Pfam" id="PF00672">
    <property type="entry name" value="HAMP"/>
    <property type="match status" value="1"/>
</dbReference>
<reference evidence="12 13" key="1">
    <citation type="submission" date="2019-08" db="EMBL/GenBank/DDBJ databases">
        <authorList>
            <person name="Peeters C."/>
        </authorList>
    </citation>
    <scope>NUCLEOTIDE SEQUENCE [LARGE SCALE GENOMIC DNA]</scope>
    <source>
        <strain evidence="12 13">LMG 31114</strain>
    </source>
</reference>
<dbReference type="PANTHER" id="PTHR43531">
    <property type="entry name" value="PROTEIN ICFG"/>
    <property type="match status" value="1"/>
</dbReference>
<keyword evidence="13" id="KW-1185">Reference proteome</keyword>
<dbReference type="GO" id="GO:0005886">
    <property type="term" value="C:plasma membrane"/>
    <property type="evidence" value="ECO:0007669"/>
    <property type="project" value="UniProtKB-SubCell"/>
</dbReference>
<dbReference type="EMBL" id="CABPSK010000002">
    <property type="protein sequence ID" value="VVE01517.1"/>
    <property type="molecule type" value="Genomic_DNA"/>
</dbReference>
<dbReference type="Gene3D" id="3.30.450.20">
    <property type="entry name" value="PAS domain"/>
    <property type="match status" value="2"/>
</dbReference>
<evidence type="ECO:0000256" key="7">
    <source>
        <dbReference type="PROSITE-ProRule" id="PRU00284"/>
    </source>
</evidence>
<keyword evidence="4 9" id="KW-1133">Transmembrane helix</keyword>
<keyword evidence="3 9" id="KW-0812">Transmembrane</keyword>
<dbReference type="SMART" id="SM00283">
    <property type="entry name" value="MA"/>
    <property type="match status" value="1"/>
</dbReference>
<evidence type="ECO:0000259" key="10">
    <source>
        <dbReference type="PROSITE" id="PS50111"/>
    </source>
</evidence>
<evidence type="ECO:0000256" key="6">
    <source>
        <dbReference type="ARBA" id="ARBA00029447"/>
    </source>
</evidence>
<feature type="region of interest" description="Disordered" evidence="8">
    <location>
        <begin position="364"/>
        <end position="389"/>
    </location>
</feature>
<evidence type="ECO:0000256" key="3">
    <source>
        <dbReference type="ARBA" id="ARBA00022692"/>
    </source>
</evidence>
<dbReference type="InterPro" id="IPR029151">
    <property type="entry name" value="Sensor-like_sf"/>
</dbReference>
<evidence type="ECO:0000256" key="8">
    <source>
        <dbReference type="SAM" id="MobiDB-lite"/>
    </source>
</evidence>
<dbReference type="InterPro" id="IPR051310">
    <property type="entry name" value="MCP_chemotaxis"/>
</dbReference>
<evidence type="ECO:0000256" key="9">
    <source>
        <dbReference type="SAM" id="Phobius"/>
    </source>
</evidence>
<dbReference type="RefSeq" id="WP_246182504.1">
    <property type="nucleotide sequence ID" value="NZ_CABPSK010000002.1"/>
</dbReference>
<dbReference type="GeneID" id="300404182"/>
<dbReference type="InterPro" id="IPR004089">
    <property type="entry name" value="MCPsignal_dom"/>
</dbReference>
<gene>
    <name evidence="12" type="ORF">PPN31114_02146</name>
</gene>
<dbReference type="Pfam" id="PF00015">
    <property type="entry name" value="MCPsignal"/>
    <property type="match status" value="1"/>
</dbReference>
<keyword evidence="2" id="KW-1003">Cell membrane</keyword>
<evidence type="ECO:0000313" key="12">
    <source>
        <dbReference type="EMBL" id="VVE01517.1"/>
    </source>
</evidence>
<dbReference type="CDD" id="cd12912">
    <property type="entry name" value="PDC2_MCP_like"/>
    <property type="match status" value="1"/>
</dbReference>
<feature type="transmembrane region" description="Helical" evidence="9">
    <location>
        <begin position="271"/>
        <end position="293"/>
    </location>
</feature>
<evidence type="ECO:0000313" key="13">
    <source>
        <dbReference type="Proteomes" id="UP000366945"/>
    </source>
</evidence>
<dbReference type="SMART" id="SM00304">
    <property type="entry name" value="HAMP"/>
    <property type="match status" value="1"/>
</dbReference>
<evidence type="ECO:0000256" key="4">
    <source>
        <dbReference type="ARBA" id="ARBA00022989"/>
    </source>
</evidence>
<dbReference type="SUPFAM" id="SSF103190">
    <property type="entry name" value="Sensory domain-like"/>
    <property type="match status" value="1"/>
</dbReference>
<evidence type="ECO:0000256" key="2">
    <source>
        <dbReference type="ARBA" id="ARBA00022475"/>
    </source>
</evidence>
<feature type="domain" description="Methyl-accepting transducer" evidence="10">
    <location>
        <begin position="354"/>
        <end position="583"/>
    </location>
</feature>
<name>A0A5E4UNN2_9BURK</name>
<keyword evidence="5 9" id="KW-0472">Membrane</keyword>
<evidence type="ECO:0000256" key="5">
    <source>
        <dbReference type="ARBA" id="ARBA00023136"/>
    </source>
</evidence>
<evidence type="ECO:0000259" key="11">
    <source>
        <dbReference type="PROSITE" id="PS50885"/>
    </source>
</evidence>
<feature type="transmembrane region" description="Helical" evidence="9">
    <location>
        <begin position="12"/>
        <end position="33"/>
    </location>
</feature>
<dbReference type="InterPro" id="IPR033479">
    <property type="entry name" value="dCache_1"/>
</dbReference>
<dbReference type="GO" id="GO:0006935">
    <property type="term" value="P:chemotaxis"/>
    <property type="evidence" value="ECO:0007669"/>
    <property type="project" value="TreeGrafter"/>
</dbReference>
<dbReference type="CDD" id="cd12913">
    <property type="entry name" value="PDC1_MCP_like"/>
    <property type="match status" value="1"/>
</dbReference>
<sequence length="623" mass="65111">MKVTSLRTRILLITCLTVVGALILSGITTYVIVRDSMMSSIAHTLSAVANGNASAIERWSADKATAVNATAQVVEKGDPGGLVKLMGKTNDFPITSVGWSDKTFFSTAPTPPDYDPTARPWYKSAVAAGKLTVTKPYGDSSTGIPYVAFTTPLVRDGQTIGALSGAVALTGVQDIIKAVHPTPASLALVVASDGQVIAHPDNKFSLKPSTDVAATLTADSLAGMTGDDAKPVEMTLSGASKLLKAKRIPGTDWYLVVALDRAEATAGLTHVLTATIITLVVLTLIALAIASLFTSRAFKRLSIVRDAMDTIGSGDGDMTQRLNVEGHDEVAQISKSFNAFVDKISSVMLDVRSGVASMTSATSEIEMGNRDLSQRTEQSAGSLQETSSALTELTSSVKQTADTAEHATRLANDASAAAVRGGQVVTDAVTTMGAITQSSERITEIISVIDGIAFQTNILALNAAVEAARAGEQGRGFAVVAGEVRTLAQRSAAAAQEIKALIETSVQNVKSGTERVQAAGTTMNEIVNGITRVQRLVSEIHGAMTEQSTGISQIDRSVSEMDQATQQNAALVEESAAASAMLSEQARMLAETVARFRLREEPRAAHQVPTFAPVAAAPQRLAA</sequence>
<keyword evidence="7" id="KW-0807">Transducer</keyword>
<proteinExistence type="inferred from homology"/>
<organism evidence="12 13">
    <name type="scientific">Pandoraea pneumonica</name>
    <dbReference type="NCBI Taxonomy" id="2508299"/>
    <lineage>
        <taxon>Bacteria</taxon>
        <taxon>Pseudomonadati</taxon>
        <taxon>Pseudomonadota</taxon>
        <taxon>Betaproteobacteria</taxon>
        <taxon>Burkholderiales</taxon>
        <taxon>Burkholderiaceae</taxon>
        <taxon>Pandoraea</taxon>
    </lineage>
</organism>
<dbReference type="Proteomes" id="UP000366945">
    <property type="component" value="Unassembled WGS sequence"/>
</dbReference>
<evidence type="ECO:0000256" key="1">
    <source>
        <dbReference type="ARBA" id="ARBA00004651"/>
    </source>
</evidence>
<dbReference type="InterPro" id="IPR003660">
    <property type="entry name" value="HAMP_dom"/>
</dbReference>
<comment type="similarity">
    <text evidence="6">Belongs to the methyl-accepting chemotaxis (MCP) protein family.</text>
</comment>
<protein>
    <submittedName>
        <fullName evidence="12">Chemotaxis protein</fullName>
    </submittedName>
</protein>
<dbReference type="PROSITE" id="PS50885">
    <property type="entry name" value="HAMP"/>
    <property type="match status" value="1"/>
</dbReference>